<accession>A0A5N3P8E5</accession>
<name>A0A5N3P8E5_9HYPH</name>
<dbReference type="Proteomes" id="UP000325684">
    <property type="component" value="Unassembled WGS sequence"/>
</dbReference>
<evidence type="ECO:0000313" key="2">
    <source>
        <dbReference type="EMBL" id="KAB0265996.1"/>
    </source>
</evidence>
<dbReference type="PANTHER" id="PTHR38457">
    <property type="entry name" value="REGULATOR ABRB-RELATED"/>
    <property type="match status" value="1"/>
</dbReference>
<feature type="transmembrane region" description="Helical" evidence="1">
    <location>
        <begin position="256"/>
        <end position="281"/>
    </location>
</feature>
<organism evidence="2 3">
    <name type="scientific">Microvirga brassicacearum</name>
    <dbReference type="NCBI Taxonomy" id="2580413"/>
    <lineage>
        <taxon>Bacteria</taxon>
        <taxon>Pseudomonadati</taxon>
        <taxon>Pseudomonadota</taxon>
        <taxon>Alphaproteobacteria</taxon>
        <taxon>Hyphomicrobiales</taxon>
        <taxon>Methylobacteriaceae</taxon>
        <taxon>Microvirga</taxon>
    </lineage>
</organism>
<feature type="transmembrane region" description="Helical" evidence="1">
    <location>
        <begin position="223"/>
        <end position="244"/>
    </location>
</feature>
<protein>
    <submittedName>
        <fullName evidence="2">AbrB family transcriptional regulator</fullName>
    </submittedName>
</protein>
<evidence type="ECO:0000256" key="1">
    <source>
        <dbReference type="SAM" id="Phobius"/>
    </source>
</evidence>
<sequence length="353" mass="36029">MRLILAHLAQILVAGLGGLLFHSLGVPAAWLSGSAIAVVLWGLTGWAVLMPKALTDLAMLVSGATMGAAVTPAAIAAISRYPASLLLLVIGVVAISAGSAFWLTRVSGWRKDDAVLASVPGALSTVMAVAADRNASVGPIAIVQNMRLFALIALLPSAIVLSGSGVHTGALIGQGLPIESPGSMAFVLLGGLVIGTLLARLNVAAPILLGATLVSTISHATEFASGVIPPVIATMGLVLIGIFIAERFRNLDPATIRPALMAGLSSFAIGMGIAAAFAILASWASGVTFADSLIAFAPGGLEAMTVLALILGLDPLYVGIHHLVRFVGIGLTVPFVVAWLQRRDRPKSRDIIT</sequence>
<reference evidence="2 3" key="1">
    <citation type="journal article" date="2019" name="Microorganisms">
        <title>Genome Insights into the Novel Species Microvirga brassicacearum, a Rapeseed Endophyte with Biotechnological Potential.</title>
        <authorList>
            <person name="Jimenez-Gomez A."/>
            <person name="Saati-Santamaria Z."/>
            <person name="Igual J.M."/>
            <person name="Rivas R."/>
            <person name="Mateos P.F."/>
            <person name="Garcia-Fraile P."/>
        </authorList>
    </citation>
    <scope>NUCLEOTIDE SEQUENCE [LARGE SCALE GENOMIC DNA]</scope>
    <source>
        <strain evidence="2 3">CDVBN77</strain>
    </source>
</reference>
<keyword evidence="1" id="KW-1133">Transmembrane helix</keyword>
<proteinExistence type="predicted"/>
<feature type="transmembrane region" description="Helical" evidence="1">
    <location>
        <begin position="28"/>
        <end position="50"/>
    </location>
</feature>
<dbReference type="PIRSF" id="PIRSF038991">
    <property type="entry name" value="Protein_AbrB"/>
    <property type="match status" value="1"/>
</dbReference>
<keyword evidence="3" id="KW-1185">Reference proteome</keyword>
<feature type="transmembrane region" description="Helical" evidence="1">
    <location>
        <begin position="148"/>
        <end position="172"/>
    </location>
</feature>
<dbReference type="OrthoDB" id="7157734at2"/>
<dbReference type="Pfam" id="PF05145">
    <property type="entry name" value="AbrB"/>
    <property type="match status" value="1"/>
</dbReference>
<gene>
    <name evidence="2" type="ORF">FEZ63_16345</name>
</gene>
<feature type="transmembrane region" description="Helical" evidence="1">
    <location>
        <begin position="293"/>
        <end position="313"/>
    </location>
</feature>
<dbReference type="GO" id="GO:0010468">
    <property type="term" value="P:regulation of gene expression"/>
    <property type="evidence" value="ECO:0007669"/>
    <property type="project" value="InterPro"/>
</dbReference>
<feature type="transmembrane region" description="Helical" evidence="1">
    <location>
        <begin position="84"/>
        <end position="103"/>
    </location>
</feature>
<keyword evidence="1" id="KW-0472">Membrane</keyword>
<dbReference type="EMBL" id="VCMV01000025">
    <property type="protein sequence ID" value="KAB0265996.1"/>
    <property type="molecule type" value="Genomic_DNA"/>
</dbReference>
<dbReference type="AlphaFoldDB" id="A0A5N3P8E5"/>
<feature type="transmembrane region" description="Helical" evidence="1">
    <location>
        <begin position="57"/>
        <end position="78"/>
    </location>
</feature>
<evidence type="ECO:0000313" key="3">
    <source>
        <dbReference type="Proteomes" id="UP000325684"/>
    </source>
</evidence>
<dbReference type="InterPro" id="IPR007820">
    <property type="entry name" value="AbrB_fam"/>
</dbReference>
<dbReference type="GO" id="GO:0016020">
    <property type="term" value="C:membrane"/>
    <property type="evidence" value="ECO:0007669"/>
    <property type="project" value="InterPro"/>
</dbReference>
<feature type="transmembrane region" description="Helical" evidence="1">
    <location>
        <begin position="184"/>
        <end position="211"/>
    </location>
</feature>
<dbReference type="PANTHER" id="PTHR38457:SF1">
    <property type="entry name" value="REGULATOR ABRB-RELATED"/>
    <property type="match status" value="1"/>
</dbReference>
<comment type="caution">
    <text evidence="2">The sequence shown here is derived from an EMBL/GenBank/DDBJ whole genome shotgun (WGS) entry which is preliminary data.</text>
</comment>
<feature type="transmembrane region" description="Helical" evidence="1">
    <location>
        <begin position="319"/>
        <end position="340"/>
    </location>
</feature>
<keyword evidence="1" id="KW-0812">Transmembrane</keyword>
<dbReference type="RefSeq" id="WP_150946382.1">
    <property type="nucleotide sequence ID" value="NZ_VCMV01000025.1"/>
</dbReference>